<dbReference type="Proteomes" id="UP000001822">
    <property type="component" value="Chromosome"/>
</dbReference>
<dbReference type="SUPFAM" id="SSF50475">
    <property type="entry name" value="FMN-binding split barrel"/>
    <property type="match status" value="1"/>
</dbReference>
<dbReference type="InterPro" id="IPR012349">
    <property type="entry name" value="Split_barrel_FMN-bd"/>
</dbReference>
<dbReference type="PANTHER" id="PTHR35802">
    <property type="entry name" value="PROTEASE SYNTHASE AND SPORULATION PROTEIN PAI 2"/>
    <property type="match status" value="1"/>
</dbReference>
<dbReference type="PIRSF" id="PIRSF010372">
    <property type="entry name" value="PaiB"/>
    <property type="match status" value="1"/>
</dbReference>
<dbReference type="Pfam" id="PF04299">
    <property type="entry name" value="FMN_bind_2"/>
    <property type="match status" value="1"/>
</dbReference>
<dbReference type="RefSeq" id="WP_011586852.1">
    <property type="nucleotide sequence ID" value="NC_008255.1"/>
</dbReference>
<dbReference type="InterPro" id="IPR007396">
    <property type="entry name" value="TR_PAI2-type"/>
</dbReference>
<dbReference type="OrthoDB" id="9794948at2"/>
<evidence type="ECO:0000313" key="1">
    <source>
        <dbReference type="EMBL" id="ABG60745.1"/>
    </source>
</evidence>
<evidence type="ECO:0000313" key="2">
    <source>
        <dbReference type="Proteomes" id="UP000001822"/>
    </source>
</evidence>
<reference evidence="1 2" key="1">
    <citation type="journal article" date="2007" name="Appl. Environ. Microbiol.">
        <title>Genome sequence of the cellulolytic gliding bacterium Cytophaga hutchinsonii.</title>
        <authorList>
            <person name="Xie G."/>
            <person name="Bruce D.C."/>
            <person name="Challacombe J.F."/>
            <person name="Chertkov O."/>
            <person name="Detter J.C."/>
            <person name="Gilna P."/>
            <person name="Han C.S."/>
            <person name="Lucas S."/>
            <person name="Misra M."/>
            <person name="Myers G.L."/>
            <person name="Richardson P."/>
            <person name="Tapia R."/>
            <person name="Thayer N."/>
            <person name="Thompson L.S."/>
            <person name="Brettin T.S."/>
            <person name="Henrissat B."/>
            <person name="Wilson D.B."/>
            <person name="McBride M.J."/>
        </authorList>
    </citation>
    <scope>NUCLEOTIDE SEQUENCE [LARGE SCALE GENOMIC DNA]</scope>
    <source>
        <strain evidence="2">ATCC 33406 / DSM 1761 / CIP 103989 / NBRC 15051 / NCIMB 9469 / D465</strain>
    </source>
</reference>
<keyword evidence="2" id="KW-1185">Reference proteome</keyword>
<gene>
    <name evidence="1" type="ordered locus">CHU_3512</name>
</gene>
<dbReference type="EMBL" id="CP000383">
    <property type="protein sequence ID" value="ABG60745.1"/>
    <property type="molecule type" value="Genomic_DNA"/>
</dbReference>
<accession>A0A6N4SWA2</accession>
<dbReference type="AlphaFoldDB" id="A0A6N4SWA2"/>
<name>A0A6N4SWA2_CYTH3</name>
<sequence length="205" mass="23313">MYIPKFFKLDDPEKARVFIEKNSFGILINQLDGKHLATHIPLLIETNSNNETILSGHIAKANNQWKAFREDQEVLVIFQGPHAYISSSWYDHENVPTWNYTAVHVYGKIKISDNKTVFNQLSKLVDTYETGNKNPVSISKMSAGMVENQMKAIVGFEILITEIQAAEKLSQNRDEKNYNNIIAELEKKGDVDSLQVAAAMKNLKR</sequence>
<proteinExistence type="predicted"/>
<protein>
    <submittedName>
        <fullName evidence="1">Transcriptional regulator</fullName>
    </submittedName>
</protein>
<organism evidence="1 2">
    <name type="scientific">Cytophaga hutchinsonii (strain ATCC 33406 / DSM 1761 / CIP 103989 / NBRC 15051 / NCIMB 9469 / D465)</name>
    <dbReference type="NCBI Taxonomy" id="269798"/>
    <lineage>
        <taxon>Bacteria</taxon>
        <taxon>Pseudomonadati</taxon>
        <taxon>Bacteroidota</taxon>
        <taxon>Cytophagia</taxon>
        <taxon>Cytophagales</taxon>
        <taxon>Cytophagaceae</taxon>
        <taxon>Cytophaga</taxon>
    </lineage>
</organism>
<dbReference type="KEGG" id="chu:CHU_3512"/>
<dbReference type="PANTHER" id="PTHR35802:SF1">
    <property type="entry name" value="PROTEASE SYNTHASE AND SPORULATION PROTEIN PAI 2"/>
    <property type="match status" value="1"/>
</dbReference>
<dbReference type="Gene3D" id="2.30.110.10">
    <property type="entry name" value="Electron Transport, Fmn-binding Protein, Chain A"/>
    <property type="match status" value="1"/>
</dbReference>